<feature type="repeat" description="ANK" evidence="3">
    <location>
        <begin position="264"/>
        <end position="296"/>
    </location>
</feature>
<keyword evidence="2 3" id="KW-0040">ANK repeat</keyword>
<dbReference type="InterPro" id="IPR050663">
    <property type="entry name" value="Ankyrin-SOCS_Box"/>
</dbReference>
<feature type="repeat" description="ANK" evidence="3">
    <location>
        <begin position="165"/>
        <end position="197"/>
    </location>
</feature>
<reference evidence="4" key="2">
    <citation type="submission" date="2020-05" db="UniProtKB">
        <authorList>
            <consortium name="EnsemblMetazoa"/>
        </authorList>
    </citation>
    <scope>IDENTIFICATION</scope>
    <source>
        <strain evidence="4">IAEA</strain>
    </source>
</reference>
<evidence type="ECO:0000256" key="1">
    <source>
        <dbReference type="ARBA" id="ARBA00022737"/>
    </source>
</evidence>
<evidence type="ECO:0000256" key="3">
    <source>
        <dbReference type="PROSITE-ProRule" id="PRU00023"/>
    </source>
</evidence>
<dbReference type="PANTHER" id="PTHR24193:SF127">
    <property type="entry name" value="ANKYRIN REPEAT DOMAIN-CONTAINING PROTEIN"/>
    <property type="match status" value="1"/>
</dbReference>
<dbReference type="STRING" id="37001.A0A1A9WK73"/>
<sequence>MYSYTSTYDLNERLLNAVHSGNYDHTLSCLMQGAKASNISLTCGRTALGTAALIGDVELLELLIQSCEEPDLDIFRENRPNSSEIELDITPDGMDCLEWEDEFVADSDTDSLNGNDEHMKEEFTSLYYYYAKTFEITGSIVSRIESYFGGRASGKKQDPHTIDTRSMTPLHYAAACGHSECVRLLLEHGADANKIDSKGCTPLHVGSEYNEVTRLLLKFGANVNSKTFHMGDTPLHLALRTRCPMSAKIMLQSELIQINETNDNAETYLMCAIANEQYDIAMELIQRGARLNLQDKEGYTALYYAVVQNNISLTTSLLEHGARRITPHYLLHYCIANNMPEMLKLLLNRDTHLNSLFVRNQDGFEPISLAIVTHNYEMLQHMLNLAWIRGPSVLNLLRLTDNFLLAIQSAENIKNFINIARILLAYSDGTILRPPKSKHSINVLCCESNCNSALTKALTLNKLDIAEFLLKEGADLKQICHSAVNYLRNSLPMGCKEFFKLTIYMGFQYPFYKSLNTSSPDWTNTRCELEHELRFLCTRPLSLQMLTRNCIRWKLLHKFHHLTNSTVEFSCQQYRATITKSSLQQMIEQLEIPKCLQTYLIDFNDCDSIMRQKQM</sequence>
<dbReference type="PROSITE" id="PS50088">
    <property type="entry name" value="ANK_REPEAT"/>
    <property type="match status" value="3"/>
</dbReference>
<dbReference type="InterPro" id="IPR036770">
    <property type="entry name" value="Ankyrin_rpt-contain_sf"/>
</dbReference>
<dbReference type="PROSITE" id="PS50297">
    <property type="entry name" value="ANK_REP_REGION"/>
    <property type="match status" value="2"/>
</dbReference>
<dbReference type="GO" id="GO:0045944">
    <property type="term" value="P:positive regulation of transcription by RNA polymerase II"/>
    <property type="evidence" value="ECO:0007669"/>
    <property type="project" value="TreeGrafter"/>
</dbReference>
<dbReference type="AlphaFoldDB" id="A0A1A9WK73"/>
<evidence type="ECO:0000256" key="2">
    <source>
        <dbReference type="ARBA" id="ARBA00023043"/>
    </source>
</evidence>
<dbReference type="GO" id="GO:0005634">
    <property type="term" value="C:nucleus"/>
    <property type="evidence" value="ECO:0007669"/>
    <property type="project" value="TreeGrafter"/>
</dbReference>
<protein>
    <recommendedName>
        <fullName evidence="6">SOCS box domain-containing protein</fullName>
    </recommendedName>
</protein>
<name>A0A1A9WK73_9MUSC</name>
<feature type="repeat" description="ANK" evidence="3">
    <location>
        <begin position="297"/>
        <end position="322"/>
    </location>
</feature>
<dbReference type="SUPFAM" id="SSF48403">
    <property type="entry name" value="Ankyrin repeat"/>
    <property type="match status" value="2"/>
</dbReference>
<dbReference type="Proteomes" id="UP000091820">
    <property type="component" value="Unassembled WGS sequence"/>
</dbReference>
<organism evidence="4 5">
    <name type="scientific">Glossina brevipalpis</name>
    <dbReference type="NCBI Taxonomy" id="37001"/>
    <lineage>
        <taxon>Eukaryota</taxon>
        <taxon>Metazoa</taxon>
        <taxon>Ecdysozoa</taxon>
        <taxon>Arthropoda</taxon>
        <taxon>Hexapoda</taxon>
        <taxon>Insecta</taxon>
        <taxon>Pterygota</taxon>
        <taxon>Neoptera</taxon>
        <taxon>Endopterygota</taxon>
        <taxon>Diptera</taxon>
        <taxon>Brachycera</taxon>
        <taxon>Muscomorpha</taxon>
        <taxon>Hippoboscoidea</taxon>
        <taxon>Glossinidae</taxon>
        <taxon>Glossina</taxon>
    </lineage>
</organism>
<reference evidence="5" key="1">
    <citation type="submission" date="2014-03" db="EMBL/GenBank/DDBJ databases">
        <authorList>
            <person name="Aksoy S."/>
            <person name="Warren W."/>
            <person name="Wilson R.K."/>
        </authorList>
    </citation>
    <scope>NUCLEOTIDE SEQUENCE [LARGE SCALE GENOMIC DNA]</scope>
    <source>
        <strain evidence="5">IAEA</strain>
    </source>
</reference>
<dbReference type="Gene3D" id="1.25.40.20">
    <property type="entry name" value="Ankyrin repeat-containing domain"/>
    <property type="match status" value="4"/>
</dbReference>
<dbReference type="SMART" id="SM00248">
    <property type="entry name" value="ANK"/>
    <property type="match status" value="9"/>
</dbReference>
<dbReference type="InterPro" id="IPR002110">
    <property type="entry name" value="Ankyrin_rpt"/>
</dbReference>
<dbReference type="Pfam" id="PF12796">
    <property type="entry name" value="Ank_2"/>
    <property type="match status" value="2"/>
</dbReference>
<proteinExistence type="predicted"/>
<dbReference type="EnsemblMetazoa" id="GBRI022722-RA">
    <property type="protein sequence ID" value="GBRI022722-PA"/>
    <property type="gene ID" value="GBRI022722"/>
</dbReference>
<evidence type="ECO:0000313" key="5">
    <source>
        <dbReference type="Proteomes" id="UP000091820"/>
    </source>
</evidence>
<accession>A0A1A9WK73</accession>
<dbReference type="PANTHER" id="PTHR24193">
    <property type="entry name" value="ANKYRIN REPEAT PROTEIN"/>
    <property type="match status" value="1"/>
</dbReference>
<dbReference type="VEuPathDB" id="VectorBase:GBRI022722"/>
<keyword evidence="1" id="KW-0677">Repeat</keyword>
<dbReference type="PRINTS" id="PR01415">
    <property type="entry name" value="ANKYRIN"/>
</dbReference>
<dbReference type="GO" id="GO:0000976">
    <property type="term" value="F:transcription cis-regulatory region binding"/>
    <property type="evidence" value="ECO:0007669"/>
    <property type="project" value="TreeGrafter"/>
</dbReference>
<evidence type="ECO:0008006" key="6">
    <source>
        <dbReference type="Google" id="ProtNLM"/>
    </source>
</evidence>
<keyword evidence="5" id="KW-1185">Reference proteome</keyword>
<evidence type="ECO:0000313" key="4">
    <source>
        <dbReference type="EnsemblMetazoa" id="GBRI022722-PA"/>
    </source>
</evidence>